<evidence type="ECO:0000313" key="3">
    <source>
        <dbReference type="Proteomes" id="UP001055115"/>
    </source>
</evidence>
<feature type="compositionally biased region" description="Low complexity" evidence="1">
    <location>
        <begin position="317"/>
        <end position="332"/>
    </location>
</feature>
<sequence>MASSTSSPNSSNPSTPFGLPKNVSIPEKFTTISKDQQALLERDDSWISALKQNSRQGTVNVPPKALEDVKYFHTCRTLPPAAQEPNVLASSGPAETEPIAPTVPSHEKEDGANLSSSPGTPISSWPESPQPSPRAPRQHPTPSPAPSIRSQIVTERQAAASRITSQSPPPDRLSSPQIASSPPIQPAPKRHIPPSAGVKRRPVEAFPSSSAGLEDELETAIPGALFEATPPINRMAARLVTASQAVTSPPCGQGSMVPSTYKDVKSPEEQAEGPNKRRRMKSIKFDSSPHGQPAESSRCDTTPARPTIPLSASLQEPLPISSAPSIASALPSTDTHPSLGTPRVVNDTLGLARAAPNYQQACTTPHSVSPSPKSGRISEDQVMTGNNIVSEEPERGQTTVASYNRRKTRSVRTLFHIWTMSGRQKALTGFRRH</sequence>
<dbReference type="Proteomes" id="UP001055115">
    <property type="component" value="Unassembled WGS sequence"/>
</dbReference>
<reference evidence="2 3" key="1">
    <citation type="submission" date="2022-03" db="EMBL/GenBank/DDBJ databases">
        <title>Genome data of Colletotrichum spp.</title>
        <authorList>
            <person name="Utami Y.D."/>
            <person name="Hiruma K."/>
        </authorList>
    </citation>
    <scope>NUCLEOTIDE SEQUENCE [LARGE SCALE GENOMIC DNA]</scope>
    <source>
        <strain evidence="2 3">MAFF 239500</strain>
    </source>
</reference>
<organism evidence="2 3">
    <name type="scientific">Colletotrichum spaethianum</name>
    <dbReference type="NCBI Taxonomy" id="700344"/>
    <lineage>
        <taxon>Eukaryota</taxon>
        <taxon>Fungi</taxon>
        <taxon>Dikarya</taxon>
        <taxon>Ascomycota</taxon>
        <taxon>Pezizomycotina</taxon>
        <taxon>Sordariomycetes</taxon>
        <taxon>Hypocreomycetidae</taxon>
        <taxon>Glomerellales</taxon>
        <taxon>Glomerellaceae</taxon>
        <taxon>Colletotrichum</taxon>
        <taxon>Colletotrichum spaethianum species complex</taxon>
    </lineage>
</organism>
<feature type="compositionally biased region" description="Polar residues" evidence="1">
    <location>
        <begin position="360"/>
        <end position="372"/>
    </location>
</feature>
<proteinExistence type="predicted"/>
<dbReference type="EMBL" id="BQXU01000006">
    <property type="protein sequence ID" value="GKT43254.1"/>
    <property type="molecule type" value="Genomic_DNA"/>
</dbReference>
<dbReference type="GeneID" id="73324237"/>
<evidence type="ECO:0000313" key="2">
    <source>
        <dbReference type="EMBL" id="GKT43254.1"/>
    </source>
</evidence>
<feature type="compositionally biased region" description="Low complexity" evidence="1">
    <location>
        <begin position="1"/>
        <end position="16"/>
    </location>
</feature>
<feature type="region of interest" description="Disordered" evidence="1">
    <location>
        <begin position="360"/>
        <end position="379"/>
    </location>
</feature>
<feature type="compositionally biased region" description="Pro residues" evidence="1">
    <location>
        <begin position="128"/>
        <end position="145"/>
    </location>
</feature>
<gene>
    <name evidence="2" type="ORF">ColSpa_03435</name>
</gene>
<feature type="region of interest" description="Disordered" evidence="1">
    <location>
        <begin position="1"/>
        <end position="23"/>
    </location>
</feature>
<feature type="region of interest" description="Disordered" evidence="1">
    <location>
        <begin position="385"/>
        <end position="405"/>
    </location>
</feature>
<dbReference type="AlphaFoldDB" id="A0AA37L9M7"/>
<name>A0AA37L9M7_9PEZI</name>
<dbReference type="RefSeq" id="XP_049125604.1">
    <property type="nucleotide sequence ID" value="XM_049269647.1"/>
</dbReference>
<feature type="region of interest" description="Disordered" evidence="1">
    <location>
        <begin position="243"/>
        <end position="342"/>
    </location>
</feature>
<evidence type="ECO:0000256" key="1">
    <source>
        <dbReference type="SAM" id="MobiDB-lite"/>
    </source>
</evidence>
<feature type="region of interest" description="Disordered" evidence="1">
    <location>
        <begin position="82"/>
        <end position="215"/>
    </location>
</feature>
<feature type="compositionally biased region" description="Polar residues" evidence="1">
    <location>
        <begin position="113"/>
        <end position="127"/>
    </location>
</feature>
<comment type="caution">
    <text evidence="2">The sequence shown here is derived from an EMBL/GenBank/DDBJ whole genome shotgun (WGS) entry which is preliminary data.</text>
</comment>
<protein>
    <submittedName>
        <fullName evidence="2">Uncharacterized protein</fullName>
    </submittedName>
</protein>
<accession>A0AA37L9M7</accession>
<keyword evidence="3" id="KW-1185">Reference proteome</keyword>